<dbReference type="Pfam" id="PF00563">
    <property type="entry name" value="EAL"/>
    <property type="match status" value="1"/>
</dbReference>
<protein>
    <submittedName>
        <fullName evidence="2">GGDEF and EAL domain-containing protein</fullName>
    </submittedName>
</protein>
<dbReference type="InterPro" id="IPR035919">
    <property type="entry name" value="EAL_sf"/>
</dbReference>
<gene>
    <name evidence="2" type="ORF">EJ913_03820</name>
</gene>
<dbReference type="Gene3D" id="3.20.20.450">
    <property type="entry name" value="EAL domain"/>
    <property type="match status" value="1"/>
</dbReference>
<dbReference type="SUPFAM" id="SSF141868">
    <property type="entry name" value="EAL domain-like"/>
    <property type="match status" value="1"/>
</dbReference>
<sequence length="609" mass="66862">MEASIPANEQDRLAALRRFELLDTPPEDAFDHITRLAAKLLNVPIALVSLIDQDRQWFKSHLGLAVRETAREFAFCAHAIHGDDVFMVEDATLDPRFSNNPLVTEDPGIRFYAGAPLRTSDGLNLGTICVIDRVPRPVLAPDEQEALRNLSSMVMMLIEARQAVGYLHPVTGLSNRFRFLKDIDNVLKQDGPAASRTGVVVFDTAASDQYATLARSLGQVMADLFEVAAARRIGDALPGRPKLYHLSAARFGCILPLPDDAGLEPWLDAATAGLGAPILCQGVPIATSNGTGVALFPSDGANALELLRAATTAAHQAMEGKTPWCRYDAAQDHASQRAFHLLRDMVPAVAATDQFRIVYQPKIDLATRQCVGSEALLRWVHPDLGPISPAEFIPLAERTAFVRPITDWVLNVVLAQVAQWEKAGIRLRTSINLSMLDLEADDFSNRITALLDHYGVSPDLIDFEVTESALMKDRGKVNRQFKRIRQLGIEFEIDDFGTGQSALSYLKYIPASVVKIDKLFVQALTTDRNDQIMVRSTIDLAHELGYRVVAEGIETVEVYDWLRTHGCDIGQGYLMSRPLEAPAFEAWLRAGGFSGQPQKTLCGANAGND</sequence>
<dbReference type="PANTHER" id="PTHR33121:SF19">
    <property type="entry name" value="CYCLIC DI-GMP PHOSPHODIESTERASE PA2567"/>
    <property type="match status" value="1"/>
</dbReference>
<dbReference type="SMART" id="SM00065">
    <property type="entry name" value="GAF"/>
    <property type="match status" value="1"/>
</dbReference>
<dbReference type="InterPro" id="IPR029016">
    <property type="entry name" value="GAF-like_dom_sf"/>
</dbReference>
<dbReference type="PANTHER" id="PTHR33121">
    <property type="entry name" value="CYCLIC DI-GMP PHOSPHODIESTERASE PDEF"/>
    <property type="match status" value="1"/>
</dbReference>
<dbReference type="SUPFAM" id="SSF55073">
    <property type="entry name" value="Nucleotide cyclase"/>
    <property type="match status" value="1"/>
</dbReference>
<dbReference type="Gene3D" id="3.30.450.40">
    <property type="match status" value="1"/>
</dbReference>
<dbReference type="InterPro" id="IPR001633">
    <property type="entry name" value="EAL_dom"/>
</dbReference>
<dbReference type="EMBL" id="RZIJ01000002">
    <property type="protein sequence ID" value="RUQ75004.1"/>
    <property type="molecule type" value="Genomic_DNA"/>
</dbReference>
<dbReference type="SUPFAM" id="SSF55781">
    <property type="entry name" value="GAF domain-like"/>
    <property type="match status" value="1"/>
</dbReference>
<dbReference type="PROSITE" id="PS50883">
    <property type="entry name" value="EAL"/>
    <property type="match status" value="1"/>
</dbReference>
<dbReference type="OrthoDB" id="315417at2"/>
<dbReference type="InterPro" id="IPR000160">
    <property type="entry name" value="GGDEF_dom"/>
</dbReference>
<evidence type="ECO:0000259" key="1">
    <source>
        <dbReference type="PROSITE" id="PS50883"/>
    </source>
</evidence>
<dbReference type="SMART" id="SM00267">
    <property type="entry name" value="GGDEF"/>
    <property type="match status" value="1"/>
</dbReference>
<dbReference type="InterPro" id="IPR029787">
    <property type="entry name" value="Nucleotide_cyclase"/>
</dbReference>
<dbReference type="InterPro" id="IPR050706">
    <property type="entry name" value="Cyclic-di-GMP_PDE-like"/>
</dbReference>
<feature type="domain" description="EAL" evidence="1">
    <location>
        <begin position="338"/>
        <end position="592"/>
    </location>
</feature>
<dbReference type="SMART" id="SM00052">
    <property type="entry name" value="EAL"/>
    <property type="match status" value="1"/>
</dbReference>
<evidence type="ECO:0000313" key="3">
    <source>
        <dbReference type="Proteomes" id="UP000280346"/>
    </source>
</evidence>
<comment type="caution">
    <text evidence="2">The sequence shown here is derived from an EMBL/GenBank/DDBJ whole genome shotgun (WGS) entry which is preliminary data.</text>
</comment>
<dbReference type="Pfam" id="PF01590">
    <property type="entry name" value="GAF"/>
    <property type="match status" value="1"/>
</dbReference>
<proteinExistence type="predicted"/>
<dbReference type="RefSeq" id="WP_126994961.1">
    <property type="nucleotide sequence ID" value="NZ_JBNPXW010000002.1"/>
</dbReference>
<evidence type="ECO:0000313" key="2">
    <source>
        <dbReference type="EMBL" id="RUQ75004.1"/>
    </source>
</evidence>
<dbReference type="GO" id="GO:0071111">
    <property type="term" value="F:cyclic-guanylate-specific phosphodiesterase activity"/>
    <property type="evidence" value="ECO:0007669"/>
    <property type="project" value="InterPro"/>
</dbReference>
<dbReference type="Pfam" id="PF00990">
    <property type="entry name" value="GGDEF"/>
    <property type="match status" value="1"/>
</dbReference>
<accession>A0A433JDW7</accession>
<dbReference type="Proteomes" id="UP000280346">
    <property type="component" value="Unassembled WGS sequence"/>
</dbReference>
<organism evidence="2 3">
    <name type="scientific">Azospirillum doebereinerae</name>
    <dbReference type="NCBI Taxonomy" id="92933"/>
    <lineage>
        <taxon>Bacteria</taxon>
        <taxon>Pseudomonadati</taxon>
        <taxon>Pseudomonadota</taxon>
        <taxon>Alphaproteobacteria</taxon>
        <taxon>Rhodospirillales</taxon>
        <taxon>Azospirillaceae</taxon>
        <taxon>Azospirillum</taxon>
    </lineage>
</organism>
<dbReference type="InterPro" id="IPR003018">
    <property type="entry name" value="GAF"/>
</dbReference>
<keyword evidence="3" id="KW-1185">Reference proteome</keyword>
<dbReference type="Gene3D" id="3.30.70.270">
    <property type="match status" value="1"/>
</dbReference>
<dbReference type="InterPro" id="IPR043128">
    <property type="entry name" value="Rev_trsase/Diguanyl_cyclase"/>
</dbReference>
<dbReference type="AlphaFoldDB" id="A0A433JDW7"/>
<dbReference type="CDD" id="cd01948">
    <property type="entry name" value="EAL"/>
    <property type="match status" value="1"/>
</dbReference>
<reference evidence="2 3" key="1">
    <citation type="submission" date="2018-12" db="EMBL/GenBank/DDBJ databases">
        <authorList>
            <person name="Yang Y."/>
        </authorList>
    </citation>
    <scope>NUCLEOTIDE SEQUENCE [LARGE SCALE GENOMIC DNA]</scope>
    <source>
        <strain evidence="2 3">GSF71</strain>
    </source>
</reference>
<name>A0A433JDW7_9PROT</name>